<keyword evidence="1" id="KW-0812">Transmembrane</keyword>
<dbReference type="AlphaFoldDB" id="E8ZKT4"/>
<evidence type="ECO:0000256" key="1">
    <source>
        <dbReference type="SAM" id="Phobius"/>
    </source>
</evidence>
<reference evidence="2 3" key="1">
    <citation type="journal article" date="2011" name="J. Bacteriol.">
        <title>Complete genome sequence of Mycoplasma haemofelis, a hemotropic mycoplasma.</title>
        <authorList>
            <person name="Barker E.N."/>
            <person name="Helps C.R."/>
            <person name="Peters I.R."/>
            <person name="Darby A.C."/>
            <person name="Radford A.D."/>
            <person name="Tasker S."/>
        </authorList>
    </citation>
    <scope>NUCLEOTIDE SEQUENCE [LARGE SCALE GENOMIC DNA]</scope>
    <source>
        <strain evidence="2 3">Langford 1</strain>
    </source>
</reference>
<keyword evidence="1" id="KW-0472">Membrane</keyword>
<sequence length="335" mass="38625">MGSKKPEPDFSRYVDLSKFSDLKKIKVESITIQTSYPIDFFDNPYLSKNENYCLIERMVDFLLRNCLDGRKSVWDYLEFFQAKGVPYDVVLGASSMAIFCFDYLQSLNEEKMVPGFTVGSFGSIRRSEADLYTSNSIVYIRTDTKTPDLNDWFSGIIHLLLGRINSLTYESLGVDFLKVDKLLIINPRLGEVHTVKVDSFINRKKFISKISNQVLFNRGTLETKDDLLCLYSMDLFKSVFLKYYFKLDRDILASKEEASKHLQDFFTEEELRYFKKRFVELIIPPVPKKKTRKLAIFLSLLAIAGISGASLWAADKYLGFDMKKWVEGLLPKGSS</sequence>
<keyword evidence="1" id="KW-1133">Transmembrane helix</keyword>
<keyword evidence="3" id="KW-1185">Reference proteome</keyword>
<name>E8ZKT4_MYCHL</name>
<protein>
    <submittedName>
        <fullName evidence="2">Uncharacterized protein</fullName>
    </submittedName>
</protein>
<feature type="transmembrane region" description="Helical" evidence="1">
    <location>
        <begin position="294"/>
        <end position="314"/>
    </location>
</feature>
<dbReference type="EMBL" id="FR773153">
    <property type="protein sequence ID" value="CBY92250.1"/>
    <property type="molecule type" value="Genomic_DNA"/>
</dbReference>
<gene>
    <name evidence="2" type="ordered locus">HF1_02420</name>
</gene>
<organism evidence="2 3">
    <name type="scientific">Mycoplasma haemofelis (strain Langford 1)</name>
    <name type="common">Haemobartonella felis</name>
    <dbReference type="NCBI Taxonomy" id="941640"/>
    <lineage>
        <taxon>Bacteria</taxon>
        <taxon>Bacillati</taxon>
        <taxon>Mycoplasmatota</taxon>
        <taxon>Mollicutes</taxon>
        <taxon>Mycoplasmataceae</taxon>
        <taxon>Mycoplasma</taxon>
    </lineage>
</organism>
<proteinExistence type="predicted"/>
<dbReference type="KEGG" id="mha:HF1_02420"/>
<dbReference type="OrthoDB" id="9818012at2"/>
<accession>E8ZKT4</accession>
<dbReference type="HOGENOM" id="CLU_828527_0_0_14"/>
<evidence type="ECO:0000313" key="3">
    <source>
        <dbReference type="Proteomes" id="UP000008637"/>
    </source>
</evidence>
<evidence type="ECO:0000313" key="2">
    <source>
        <dbReference type="EMBL" id="CBY92250.1"/>
    </source>
</evidence>
<dbReference type="Proteomes" id="UP000008637">
    <property type="component" value="Chromosome"/>
</dbReference>